<keyword evidence="2" id="KW-1185">Reference proteome</keyword>
<protein>
    <submittedName>
        <fullName evidence="1">Uncharacterized protein</fullName>
    </submittedName>
</protein>
<accession>A0ABQ3MLN2</accession>
<gene>
    <name evidence="1" type="ORF">GCM10017790_84560</name>
</gene>
<evidence type="ECO:0000313" key="1">
    <source>
        <dbReference type="EMBL" id="GHH38576.1"/>
    </source>
</evidence>
<evidence type="ECO:0000313" key="2">
    <source>
        <dbReference type="Proteomes" id="UP000635387"/>
    </source>
</evidence>
<dbReference type="EMBL" id="BNAY01000019">
    <property type="protein sequence ID" value="GHH38576.1"/>
    <property type="molecule type" value="Genomic_DNA"/>
</dbReference>
<dbReference type="Proteomes" id="UP000635387">
    <property type="component" value="Unassembled WGS sequence"/>
</dbReference>
<reference evidence="2" key="1">
    <citation type="journal article" date="2019" name="Int. J. Syst. Evol. Microbiol.">
        <title>The Global Catalogue of Microorganisms (GCM) 10K type strain sequencing project: providing services to taxonomists for standard genome sequencing and annotation.</title>
        <authorList>
            <consortium name="The Broad Institute Genomics Platform"/>
            <consortium name="The Broad Institute Genome Sequencing Center for Infectious Disease"/>
            <person name="Wu L."/>
            <person name="Ma J."/>
        </authorList>
    </citation>
    <scope>NUCLEOTIDE SEQUENCE [LARGE SCALE GENOMIC DNA]</scope>
    <source>
        <strain evidence="2">CGMCC 4.7683</strain>
    </source>
</reference>
<dbReference type="RefSeq" id="WP_191260060.1">
    <property type="nucleotide sequence ID" value="NZ_BNAY01000019.1"/>
</dbReference>
<sequence length="72" mass="7698">MDIVRSWKDADYRAQFIDATSNPAGPSDIRSLQAIEMSGFNGGNQADSGVGCLTKTATFTLPPWCIVSLSLC</sequence>
<organism evidence="1 2">
    <name type="scientific">Amycolatopsis oliviviridis</name>
    <dbReference type="NCBI Taxonomy" id="1471590"/>
    <lineage>
        <taxon>Bacteria</taxon>
        <taxon>Bacillati</taxon>
        <taxon>Actinomycetota</taxon>
        <taxon>Actinomycetes</taxon>
        <taxon>Pseudonocardiales</taxon>
        <taxon>Pseudonocardiaceae</taxon>
        <taxon>Amycolatopsis</taxon>
    </lineage>
</organism>
<dbReference type="InterPro" id="IPR027635">
    <property type="entry name" value="Lantibiotic2_lead_pep_dom"/>
</dbReference>
<name>A0ABQ3MLN2_9PSEU</name>
<comment type="caution">
    <text evidence="1">The sequence shown here is derived from an EMBL/GenBank/DDBJ whole genome shotgun (WGS) entry which is preliminary data.</text>
</comment>
<proteinExistence type="predicted"/>
<dbReference type="NCBIfam" id="TIGR03898">
    <property type="entry name" value="lanti_MRSA_kill"/>
    <property type="match status" value="1"/>
</dbReference>